<dbReference type="NCBIfam" id="TIGR02273">
    <property type="entry name" value="16S_RimM"/>
    <property type="match status" value="1"/>
</dbReference>
<dbReference type="InterPro" id="IPR056792">
    <property type="entry name" value="PRC_RimM"/>
</dbReference>
<sequence>MVLGNLAGAYGVRGWVKVRSHTEPKDNILRYTPWRIERQGVQRDYKVLSGRVQGGFVVAQLEGLDVREDAMALAGATVSASRRSLPPLPKGEYYWTDLIGLRVANQEGVDFGTVVRLFETGANDVLVADDGERERFIPYVLGMYVLEVDLAAGRMLVDWDAEF</sequence>
<dbReference type="HAMAP" id="MF_00014">
    <property type="entry name" value="Ribosome_mat_RimM"/>
    <property type="match status" value="1"/>
</dbReference>
<dbReference type="Pfam" id="PF01782">
    <property type="entry name" value="RimM"/>
    <property type="match status" value="1"/>
</dbReference>
<evidence type="ECO:0000313" key="5">
    <source>
        <dbReference type="Proteomes" id="UP000824988"/>
    </source>
</evidence>
<dbReference type="Proteomes" id="UP000824988">
    <property type="component" value="Chromosome"/>
</dbReference>
<feature type="domain" description="RimM N-terminal" evidence="2">
    <location>
        <begin position="3"/>
        <end position="83"/>
    </location>
</feature>
<proteinExistence type="inferred from homology"/>
<dbReference type="Pfam" id="PF24986">
    <property type="entry name" value="PRC_RimM"/>
    <property type="match status" value="1"/>
</dbReference>
<comment type="subcellular location">
    <subcellularLocation>
        <location evidence="1">Cytoplasm</location>
    </subcellularLocation>
</comment>
<comment type="function">
    <text evidence="1">An accessory protein needed during the final step in the assembly of 30S ribosomal subunit, possibly for assembly of the head region. Essential for efficient processing of 16S rRNA. May be needed both before and after RbfA during the maturation of 16S rRNA. It has affinity for free ribosomal 30S subunits but not for 70S ribosomes.</text>
</comment>
<evidence type="ECO:0000256" key="1">
    <source>
        <dbReference type="HAMAP-Rule" id="MF_00014"/>
    </source>
</evidence>
<keyword evidence="1" id="KW-0698">rRNA processing</keyword>
<organism evidence="4 5">
    <name type="scientific">Methylogaea oryzae</name>
    <dbReference type="NCBI Taxonomy" id="1295382"/>
    <lineage>
        <taxon>Bacteria</taxon>
        <taxon>Pseudomonadati</taxon>
        <taxon>Pseudomonadota</taxon>
        <taxon>Gammaproteobacteria</taxon>
        <taxon>Methylococcales</taxon>
        <taxon>Methylococcaceae</taxon>
        <taxon>Methylogaea</taxon>
    </lineage>
</organism>
<evidence type="ECO:0000313" key="4">
    <source>
        <dbReference type="EMBL" id="BBL71478.1"/>
    </source>
</evidence>
<dbReference type="GO" id="GO:0006364">
    <property type="term" value="P:rRNA processing"/>
    <property type="evidence" value="ECO:0007669"/>
    <property type="project" value="UniProtKB-UniRule"/>
</dbReference>
<dbReference type="PANTHER" id="PTHR33692:SF1">
    <property type="entry name" value="RIBOSOME MATURATION FACTOR RIMM"/>
    <property type="match status" value="1"/>
</dbReference>
<dbReference type="KEGG" id="moz:MoryE10_20840"/>
<keyword evidence="5" id="KW-1185">Reference proteome</keyword>
<keyword evidence="1" id="KW-0963">Cytoplasm</keyword>
<reference evidence="4" key="1">
    <citation type="submission" date="2019-06" db="EMBL/GenBank/DDBJ databases">
        <title>Complete genome sequence of Methylogaea oryzae strain JCM16910.</title>
        <authorList>
            <person name="Asakawa S."/>
        </authorList>
    </citation>
    <scope>NUCLEOTIDE SEQUENCE</scope>
    <source>
        <strain evidence="4">E10</strain>
    </source>
</reference>
<evidence type="ECO:0000259" key="2">
    <source>
        <dbReference type="Pfam" id="PF01782"/>
    </source>
</evidence>
<name>A0A8D4VP50_9GAMM</name>
<gene>
    <name evidence="1 4" type="primary">rimM</name>
    <name evidence="4" type="ORF">MoryE10_20840</name>
</gene>
<dbReference type="GO" id="GO:0042274">
    <property type="term" value="P:ribosomal small subunit biogenesis"/>
    <property type="evidence" value="ECO:0007669"/>
    <property type="project" value="UniProtKB-UniRule"/>
</dbReference>
<comment type="subunit">
    <text evidence="1">Binds ribosomal protein uS19.</text>
</comment>
<dbReference type="GO" id="GO:0005840">
    <property type="term" value="C:ribosome"/>
    <property type="evidence" value="ECO:0007669"/>
    <property type="project" value="InterPro"/>
</dbReference>
<keyword evidence="1" id="KW-0690">Ribosome biogenesis</keyword>
<dbReference type="InterPro" id="IPR011961">
    <property type="entry name" value="RimM"/>
</dbReference>
<accession>A0A8D4VP50</accession>
<comment type="domain">
    <text evidence="1">The PRC barrel domain binds ribosomal protein uS19.</text>
</comment>
<evidence type="ECO:0000259" key="3">
    <source>
        <dbReference type="Pfam" id="PF24986"/>
    </source>
</evidence>
<dbReference type="AlphaFoldDB" id="A0A8D4VP50"/>
<comment type="similarity">
    <text evidence="1">Belongs to the RimM family.</text>
</comment>
<protein>
    <recommendedName>
        <fullName evidence="1">Ribosome maturation factor RimM</fullName>
    </recommendedName>
</protein>
<dbReference type="PANTHER" id="PTHR33692">
    <property type="entry name" value="RIBOSOME MATURATION FACTOR RIMM"/>
    <property type="match status" value="1"/>
</dbReference>
<dbReference type="EMBL" id="AP019782">
    <property type="protein sequence ID" value="BBL71478.1"/>
    <property type="molecule type" value="Genomic_DNA"/>
</dbReference>
<feature type="domain" description="Ribosome maturation factor RimM PRC barrel" evidence="3">
    <location>
        <begin position="95"/>
        <end position="160"/>
    </location>
</feature>
<dbReference type="GO" id="GO:0043022">
    <property type="term" value="F:ribosome binding"/>
    <property type="evidence" value="ECO:0007669"/>
    <property type="project" value="InterPro"/>
</dbReference>
<keyword evidence="1" id="KW-0143">Chaperone</keyword>
<dbReference type="InterPro" id="IPR002676">
    <property type="entry name" value="RimM_N"/>
</dbReference>
<dbReference type="GO" id="GO:0005737">
    <property type="term" value="C:cytoplasm"/>
    <property type="evidence" value="ECO:0007669"/>
    <property type="project" value="UniProtKB-SubCell"/>
</dbReference>